<dbReference type="NCBIfam" id="TIGR00254">
    <property type="entry name" value="GGDEF"/>
    <property type="match status" value="1"/>
</dbReference>
<feature type="transmembrane region" description="Helical" evidence="8">
    <location>
        <begin position="297"/>
        <end position="318"/>
    </location>
</feature>
<feature type="transmembrane region" description="Helical" evidence="8">
    <location>
        <begin position="44"/>
        <end position="61"/>
    </location>
</feature>
<dbReference type="RefSeq" id="WP_223675117.1">
    <property type="nucleotide sequence ID" value="NZ_JAINZW010000002.1"/>
</dbReference>
<protein>
    <recommendedName>
        <fullName evidence="2">diguanylate cyclase</fullName>
        <ecNumber evidence="2">2.7.7.65</ecNumber>
    </recommendedName>
</protein>
<gene>
    <name evidence="10" type="ORF">K6753_05180</name>
</gene>
<dbReference type="Pfam" id="PF05231">
    <property type="entry name" value="MASE1"/>
    <property type="match status" value="1"/>
</dbReference>
<dbReference type="PANTHER" id="PTHR45138:SF9">
    <property type="entry name" value="DIGUANYLATE CYCLASE DGCM-RELATED"/>
    <property type="match status" value="1"/>
</dbReference>
<dbReference type="InterPro" id="IPR029787">
    <property type="entry name" value="Nucleotide_cyclase"/>
</dbReference>
<evidence type="ECO:0000256" key="8">
    <source>
        <dbReference type="SAM" id="Phobius"/>
    </source>
</evidence>
<dbReference type="GO" id="GO:0052621">
    <property type="term" value="F:diguanylate cyclase activity"/>
    <property type="evidence" value="ECO:0007669"/>
    <property type="project" value="UniProtKB-EC"/>
</dbReference>
<dbReference type="PROSITE" id="PS50887">
    <property type="entry name" value="GGDEF"/>
    <property type="match status" value="1"/>
</dbReference>
<dbReference type="InterPro" id="IPR007895">
    <property type="entry name" value="MASE1"/>
</dbReference>
<keyword evidence="10" id="KW-0808">Transferase</keyword>
<evidence type="ECO:0000256" key="2">
    <source>
        <dbReference type="ARBA" id="ARBA00012528"/>
    </source>
</evidence>
<keyword evidence="4 8" id="KW-0812">Transmembrane</keyword>
<comment type="catalytic activity">
    <reaction evidence="7">
        <text>2 GTP = 3',3'-c-di-GMP + 2 diphosphate</text>
        <dbReference type="Rhea" id="RHEA:24898"/>
        <dbReference type="ChEBI" id="CHEBI:33019"/>
        <dbReference type="ChEBI" id="CHEBI:37565"/>
        <dbReference type="ChEBI" id="CHEBI:58805"/>
        <dbReference type="EC" id="2.7.7.65"/>
    </reaction>
</comment>
<evidence type="ECO:0000256" key="4">
    <source>
        <dbReference type="ARBA" id="ARBA00022692"/>
    </source>
</evidence>
<feature type="transmembrane region" description="Helical" evidence="8">
    <location>
        <begin position="247"/>
        <end position="264"/>
    </location>
</feature>
<evidence type="ECO:0000256" key="1">
    <source>
        <dbReference type="ARBA" id="ARBA00004651"/>
    </source>
</evidence>
<dbReference type="SUPFAM" id="SSF55073">
    <property type="entry name" value="Nucleotide cyclase"/>
    <property type="match status" value="1"/>
</dbReference>
<dbReference type="EMBL" id="JAINZW010000002">
    <property type="protein sequence ID" value="MBZ4038919.1"/>
    <property type="molecule type" value="Genomic_DNA"/>
</dbReference>
<feature type="transmembrane region" description="Helical" evidence="8">
    <location>
        <begin position="130"/>
        <end position="150"/>
    </location>
</feature>
<reference evidence="10 11" key="1">
    <citation type="submission" date="2021-09" db="EMBL/GenBank/DDBJ databases">
        <title>Lysobacter sp. 13A isolated from the river sediment.</title>
        <authorList>
            <person name="Liu H."/>
            <person name="Li S."/>
            <person name="Mao S."/>
        </authorList>
    </citation>
    <scope>NUCLEOTIDE SEQUENCE [LARGE SCALE GENOMIC DNA]</scope>
    <source>
        <strain evidence="10 11">13A</strain>
    </source>
</reference>
<name>A0ABS7T4V4_9GAMM</name>
<keyword evidence="6 8" id="KW-0472">Membrane</keyword>
<keyword evidence="3" id="KW-1003">Cell membrane</keyword>
<dbReference type="InterPro" id="IPR043128">
    <property type="entry name" value="Rev_trsase/Diguanyl_cyclase"/>
</dbReference>
<proteinExistence type="predicted"/>
<evidence type="ECO:0000256" key="6">
    <source>
        <dbReference type="ARBA" id="ARBA00023136"/>
    </source>
</evidence>
<keyword evidence="5 8" id="KW-1133">Transmembrane helix</keyword>
<evidence type="ECO:0000256" key="5">
    <source>
        <dbReference type="ARBA" id="ARBA00022989"/>
    </source>
</evidence>
<feature type="transmembrane region" description="Helical" evidence="8">
    <location>
        <begin position="170"/>
        <end position="189"/>
    </location>
</feature>
<feature type="transmembrane region" description="Helical" evidence="8">
    <location>
        <begin position="92"/>
        <end position="118"/>
    </location>
</feature>
<evidence type="ECO:0000256" key="3">
    <source>
        <dbReference type="ARBA" id="ARBA00022475"/>
    </source>
</evidence>
<dbReference type="SMART" id="SM00267">
    <property type="entry name" value="GGDEF"/>
    <property type="match status" value="1"/>
</dbReference>
<dbReference type="InterPro" id="IPR050469">
    <property type="entry name" value="Diguanylate_Cyclase"/>
</dbReference>
<feature type="domain" description="GGDEF" evidence="9">
    <location>
        <begin position="358"/>
        <end position="478"/>
    </location>
</feature>
<accession>A0ABS7T4V4</accession>
<keyword evidence="10" id="KW-0548">Nucleotidyltransferase</keyword>
<dbReference type="Gene3D" id="3.30.70.270">
    <property type="match status" value="1"/>
</dbReference>
<dbReference type="Pfam" id="PF00990">
    <property type="entry name" value="GGDEF"/>
    <property type="match status" value="1"/>
</dbReference>
<feature type="transmembrane region" description="Helical" evidence="8">
    <location>
        <begin position="220"/>
        <end position="241"/>
    </location>
</feature>
<dbReference type="CDD" id="cd01949">
    <property type="entry name" value="GGDEF"/>
    <property type="match status" value="1"/>
</dbReference>
<comment type="subcellular location">
    <subcellularLocation>
        <location evidence="1">Cell membrane</location>
        <topology evidence="1">Multi-pass membrane protein</topology>
    </subcellularLocation>
</comment>
<evidence type="ECO:0000256" key="7">
    <source>
        <dbReference type="ARBA" id="ARBA00034247"/>
    </source>
</evidence>
<dbReference type="EC" id="2.7.7.65" evidence="2"/>
<comment type="caution">
    <text evidence="10">The sequence shown here is derived from an EMBL/GenBank/DDBJ whole genome shotgun (WGS) entry which is preliminary data.</text>
</comment>
<evidence type="ECO:0000313" key="11">
    <source>
        <dbReference type="Proteomes" id="UP001430954"/>
    </source>
</evidence>
<feature type="transmembrane region" description="Helical" evidence="8">
    <location>
        <begin position="271"/>
        <end position="291"/>
    </location>
</feature>
<evidence type="ECO:0000313" key="10">
    <source>
        <dbReference type="EMBL" id="MBZ4038919.1"/>
    </source>
</evidence>
<feature type="transmembrane region" description="Helical" evidence="8">
    <location>
        <begin position="20"/>
        <end position="38"/>
    </location>
</feature>
<keyword evidence="11" id="KW-1185">Reference proteome</keyword>
<feature type="transmembrane region" description="Helical" evidence="8">
    <location>
        <begin position="68"/>
        <end position="86"/>
    </location>
</feature>
<evidence type="ECO:0000259" key="9">
    <source>
        <dbReference type="PROSITE" id="PS50887"/>
    </source>
</evidence>
<sequence>MDTSLAAPAERRTLRLAAPVAVYLAWLLAYAAAQLMAYAPHASLWFPPAAVTFAAVAAFGWRRATPALLAASATASAVTVMGHSTPASPAHWVAALVLFPVAHVMSFGLAARFALASVSHGPMPSLPRTVAAFLVGGAVASALAAWLGAWTMHWAGMLDRDAILATALPWWIGDYAGLTALGPLLMLGLRRLAERARLPLHDALYAFDALPRPPHTGGRLLPKLSLVLALALAGLFALAAVPEHESLLFPVFLAIVLQLWIAHTQGMLESLTSVAVISTVLVVAVASLGLGDHALTLQFAMVTLAAGSYFGLAIPVLYTDNSNLRRLLTHDAMTGACSRAFFLELAEQSRESALRRGEPVAVLMIDLDNLKTLNDGHGHAAGDHALVEVADACRGALRRGDVFGRLGGDEFCAVLPGCAAAQADRVARTIQASLVRARVSIGIAIDENPDMALHAVIDRADTALYAAKRAGRGRIASA</sequence>
<dbReference type="InterPro" id="IPR000160">
    <property type="entry name" value="GGDEF_dom"/>
</dbReference>
<dbReference type="PANTHER" id="PTHR45138">
    <property type="entry name" value="REGULATORY COMPONENTS OF SENSORY TRANSDUCTION SYSTEM"/>
    <property type="match status" value="1"/>
</dbReference>
<dbReference type="Proteomes" id="UP001430954">
    <property type="component" value="Unassembled WGS sequence"/>
</dbReference>
<organism evidence="10 11">
    <name type="scientific">Novilysobacter selenitireducens</name>
    <dbReference type="NCBI Taxonomy" id="2872639"/>
    <lineage>
        <taxon>Bacteria</taxon>
        <taxon>Pseudomonadati</taxon>
        <taxon>Pseudomonadota</taxon>
        <taxon>Gammaproteobacteria</taxon>
        <taxon>Lysobacterales</taxon>
        <taxon>Lysobacteraceae</taxon>
        <taxon>Novilysobacter</taxon>
    </lineage>
</organism>